<name>A0A3E2H890_SCYLI</name>
<dbReference type="AlphaFoldDB" id="A0A3E2H890"/>
<protein>
    <submittedName>
        <fullName evidence="1">Uncharacterized protein</fullName>
    </submittedName>
</protein>
<keyword evidence="2" id="KW-1185">Reference proteome</keyword>
<sequence>MSGPERPAKAAALVDVPAPAAPSVLSRRRMSHSAQPNQRTILGIRRGLCNVSAVIIYSPSNSDIARRDDLSCPNPTIRGFLLSPRTRTPQFAQAVATKTRPDGDLYPADIRSDTRLYPVYKTSCAFTVAQQKRPGGLISAAAFDVIATILQAPGASKVAAVQKCQAIAEIFNASRSLLEAMHQLQCRDPHSMIMCYLILACYTRLLHIFKSLIVALHGNASYAKNERLDCPPSLIELHLVLLVQFIMQLSSCLQHDTKAYFSLVDSRSDSEGIEGVRSPFDTYQAAGLEGVSQLEGSTRDKLKQLQDMIQG</sequence>
<dbReference type="Proteomes" id="UP000258309">
    <property type="component" value="Unassembled WGS sequence"/>
</dbReference>
<gene>
    <name evidence="1" type="ORF">B7463_g6710</name>
</gene>
<dbReference type="EMBL" id="NCSJ02000122">
    <property type="protein sequence ID" value="RFU29626.1"/>
    <property type="molecule type" value="Genomic_DNA"/>
</dbReference>
<evidence type="ECO:0000313" key="1">
    <source>
        <dbReference type="EMBL" id="RFU29626.1"/>
    </source>
</evidence>
<feature type="non-terminal residue" evidence="1">
    <location>
        <position position="311"/>
    </location>
</feature>
<proteinExistence type="predicted"/>
<dbReference type="OrthoDB" id="4222821at2759"/>
<evidence type="ECO:0000313" key="2">
    <source>
        <dbReference type="Proteomes" id="UP000258309"/>
    </source>
</evidence>
<comment type="caution">
    <text evidence="1">The sequence shown here is derived from an EMBL/GenBank/DDBJ whole genome shotgun (WGS) entry which is preliminary data.</text>
</comment>
<accession>A0A3E2H890</accession>
<feature type="non-terminal residue" evidence="1">
    <location>
        <position position="1"/>
    </location>
</feature>
<organism evidence="1 2">
    <name type="scientific">Scytalidium lignicola</name>
    <name type="common">Hyphomycete</name>
    <dbReference type="NCBI Taxonomy" id="5539"/>
    <lineage>
        <taxon>Eukaryota</taxon>
        <taxon>Fungi</taxon>
        <taxon>Dikarya</taxon>
        <taxon>Ascomycota</taxon>
        <taxon>Pezizomycotina</taxon>
        <taxon>Leotiomycetes</taxon>
        <taxon>Leotiomycetes incertae sedis</taxon>
        <taxon>Scytalidium</taxon>
    </lineage>
</organism>
<reference evidence="1 2" key="1">
    <citation type="submission" date="2018-05" db="EMBL/GenBank/DDBJ databases">
        <title>Draft genome sequence of Scytalidium lignicola DSM 105466, a ubiquitous saprotrophic fungus.</title>
        <authorList>
            <person name="Buettner E."/>
            <person name="Gebauer A.M."/>
            <person name="Hofrichter M."/>
            <person name="Liers C."/>
            <person name="Kellner H."/>
        </authorList>
    </citation>
    <scope>NUCLEOTIDE SEQUENCE [LARGE SCALE GENOMIC DNA]</scope>
    <source>
        <strain evidence="1 2">DSM 105466</strain>
    </source>
</reference>